<evidence type="ECO:0000313" key="1">
    <source>
        <dbReference type="EMBL" id="RNA01051.1"/>
    </source>
</evidence>
<accession>A0A3M7PQI3</accession>
<reference evidence="1 2" key="1">
    <citation type="journal article" date="2018" name="Sci. Rep.">
        <title>Genomic signatures of local adaptation to the degree of environmental predictability in rotifers.</title>
        <authorList>
            <person name="Franch-Gras L."/>
            <person name="Hahn C."/>
            <person name="Garcia-Roger E.M."/>
            <person name="Carmona M.J."/>
            <person name="Serra M."/>
            <person name="Gomez A."/>
        </authorList>
    </citation>
    <scope>NUCLEOTIDE SEQUENCE [LARGE SCALE GENOMIC DNA]</scope>
    <source>
        <strain evidence="1">HYR1</strain>
    </source>
</reference>
<sequence>MNSSNIIKRKKKNYLYRAFFIFAGLPLPQILFRGTVYAASGKSWIRLISEQFAIPFRFISIH</sequence>
<dbReference type="AlphaFoldDB" id="A0A3M7PQI3"/>
<organism evidence="1 2">
    <name type="scientific">Brachionus plicatilis</name>
    <name type="common">Marine rotifer</name>
    <name type="synonym">Brachionus muelleri</name>
    <dbReference type="NCBI Taxonomy" id="10195"/>
    <lineage>
        <taxon>Eukaryota</taxon>
        <taxon>Metazoa</taxon>
        <taxon>Spiralia</taxon>
        <taxon>Gnathifera</taxon>
        <taxon>Rotifera</taxon>
        <taxon>Eurotatoria</taxon>
        <taxon>Monogononta</taxon>
        <taxon>Pseudotrocha</taxon>
        <taxon>Ploima</taxon>
        <taxon>Brachionidae</taxon>
        <taxon>Brachionus</taxon>
    </lineage>
</organism>
<name>A0A3M7PQI3_BRAPC</name>
<evidence type="ECO:0000313" key="2">
    <source>
        <dbReference type="Proteomes" id="UP000276133"/>
    </source>
</evidence>
<comment type="caution">
    <text evidence="1">The sequence shown here is derived from an EMBL/GenBank/DDBJ whole genome shotgun (WGS) entry which is preliminary data.</text>
</comment>
<dbReference type="EMBL" id="REGN01009497">
    <property type="protein sequence ID" value="RNA01051.1"/>
    <property type="molecule type" value="Genomic_DNA"/>
</dbReference>
<protein>
    <submittedName>
        <fullName evidence="1">Uncharacterized protein</fullName>
    </submittedName>
</protein>
<keyword evidence="2" id="KW-1185">Reference proteome</keyword>
<proteinExistence type="predicted"/>
<dbReference type="Proteomes" id="UP000276133">
    <property type="component" value="Unassembled WGS sequence"/>
</dbReference>
<gene>
    <name evidence="1" type="ORF">BpHYR1_019772</name>
</gene>